<accession>A0A7X9P1P9</accession>
<feature type="domain" description="CBM6" evidence="9">
    <location>
        <begin position="528"/>
        <end position="652"/>
    </location>
</feature>
<keyword evidence="4 10" id="KW-0378">Hydrolase</keyword>
<dbReference type="Gene3D" id="2.115.10.20">
    <property type="entry name" value="Glycosyl hydrolase domain, family 43"/>
    <property type="match status" value="1"/>
</dbReference>
<dbReference type="RefSeq" id="WP_169654558.1">
    <property type="nucleotide sequence ID" value="NZ_JABANE010000004.1"/>
</dbReference>
<keyword evidence="2" id="KW-0858">Xylan degradation</keyword>
<evidence type="ECO:0000259" key="9">
    <source>
        <dbReference type="PROSITE" id="PS51175"/>
    </source>
</evidence>
<feature type="site" description="Important for catalytic activity, responsible for pKa modulation of the active site Glu and correct orientation of both the proton donor and substrate" evidence="7">
    <location>
        <position position="156"/>
    </location>
</feature>
<evidence type="ECO:0000256" key="5">
    <source>
        <dbReference type="ARBA" id="ARBA00023277"/>
    </source>
</evidence>
<evidence type="ECO:0000256" key="4">
    <source>
        <dbReference type="ARBA" id="ARBA00022801"/>
    </source>
</evidence>
<dbReference type="AlphaFoldDB" id="A0A7X9P1P9"/>
<evidence type="ECO:0000256" key="1">
    <source>
        <dbReference type="ARBA" id="ARBA00009865"/>
    </source>
</evidence>
<evidence type="ECO:0000313" key="10">
    <source>
        <dbReference type="EMBL" id="NME66762.1"/>
    </source>
</evidence>
<evidence type="ECO:0000256" key="8">
    <source>
        <dbReference type="SAM" id="SignalP"/>
    </source>
</evidence>
<keyword evidence="3 8" id="KW-0732">Signal</keyword>
<evidence type="ECO:0000256" key="3">
    <source>
        <dbReference type="ARBA" id="ARBA00022729"/>
    </source>
</evidence>
<dbReference type="InterPro" id="IPR006584">
    <property type="entry name" value="Cellulose-bd_IV"/>
</dbReference>
<keyword evidence="5" id="KW-0119">Carbohydrate metabolism</keyword>
<name>A0A7X9P1P9_9BACT</name>
<comment type="caution">
    <text evidence="10">The sequence shown here is derived from an EMBL/GenBank/DDBJ whole genome shotgun (WGS) entry which is preliminary data.</text>
</comment>
<feature type="signal peptide" evidence="8">
    <location>
        <begin position="1"/>
        <end position="22"/>
    </location>
</feature>
<dbReference type="PROSITE" id="PS51175">
    <property type="entry name" value="CBM6"/>
    <property type="match status" value="1"/>
</dbReference>
<evidence type="ECO:0000256" key="6">
    <source>
        <dbReference type="ARBA" id="ARBA00023295"/>
    </source>
</evidence>
<dbReference type="InterPro" id="IPR052176">
    <property type="entry name" value="Glycosyl_Hydrlase_43_Enz"/>
</dbReference>
<reference evidence="10 11" key="1">
    <citation type="submission" date="2020-04" db="EMBL/GenBank/DDBJ databases">
        <title>Flammeovirga sp. SR4, a novel species isolated from seawater.</title>
        <authorList>
            <person name="Wang X."/>
        </authorList>
    </citation>
    <scope>NUCLEOTIDE SEQUENCE [LARGE SCALE GENOMIC DNA]</scope>
    <source>
        <strain evidence="10 11">ATCC 23126</strain>
    </source>
</reference>
<dbReference type="InterPro" id="IPR005084">
    <property type="entry name" value="CBM6"/>
</dbReference>
<keyword evidence="11" id="KW-1185">Reference proteome</keyword>
<dbReference type="CDD" id="cd04084">
    <property type="entry name" value="CBM6_xylanase-like"/>
    <property type="match status" value="1"/>
</dbReference>
<dbReference type="GO" id="GO:0004553">
    <property type="term" value="F:hydrolase activity, hydrolyzing O-glycosyl compounds"/>
    <property type="evidence" value="ECO:0007669"/>
    <property type="project" value="InterPro"/>
</dbReference>
<dbReference type="Proteomes" id="UP000576082">
    <property type="component" value="Unassembled WGS sequence"/>
</dbReference>
<dbReference type="SUPFAM" id="SSF75005">
    <property type="entry name" value="Arabinanase/levansucrase/invertase"/>
    <property type="match status" value="1"/>
</dbReference>
<dbReference type="InterPro" id="IPR008979">
    <property type="entry name" value="Galactose-bd-like_sf"/>
</dbReference>
<gene>
    <name evidence="10" type="ORF">HHU12_02180</name>
</gene>
<dbReference type="GO" id="GO:0030246">
    <property type="term" value="F:carbohydrate binding"/>
    <property type="evidence" value="ECO:0007669"/>
    <property type="project" value="InterPro"/>
</dbReference>
<keyword evidence="2" id="KW-0624">Polysaccharide degradation</keyword>
<dbReference type="EMBL" id="JABANE010000004">
    <property type="protein sequence ID" value="NME66762.1"/>
    <property type="molecule type" value="Genomic_DNA"/>
</dbReference>
<dbReference type="PANTHER" id="PTHR43772:SF2">
    <property type="entry name" value="PUTATIVE (AFU_ORTHOLOGUE AFUA_2G04480)-RELATED"/>
    <property type="match status" value="1"/>
</dbReference>
<dbReference type="SMART" id="SM00606">
    <property type="entry name" value="CBD_IV"/>
    <property type="match status" value="1"/>
</dbReference>
<dbReference type="Pfam" id="PF03422">
    <property type="entry name" value="CBM_6"/>
    <property type="match status" value="2"/>
</dbReference>
<dbReference type="Pfam" id="PF04616">
    <property type="entry name" value="Glyco_hydro_43"/>
    <property type="match status" value="1"/>
</dbReference>
<dbReference type="SUPFAM" id="SSF49785">
    <property type="entry name" value="Galactose-binding domain-like"/>
    <property type="match status" value="1"/>
</dbReference>
<dbReference type="InterPro" id="IPR023296">
    <property type="entry name" value="Glyco_hydro_beta-prop_sf"/>
</dbReference>
<dbReference type="PANTHER" id="PTHR43772">
    <property type="entry name" value="ENDO-1,4-BETA-XYLANASE"/>
    <property type="match status" value="1"/>
</dbReference>
<dbReference type="CDD" id="cd08990">
    <property type="entry name" value="GH43_AXH_like"/>
    <property type="match status" value="1"/>
</dbReference>
<keyword evidence="6" id="KW-0326">Glycosidase</keyword>
<sequence length="652" mass="73985">MKLNFYFLIVLFWGSVALTSFAQNPLITHRFSADPTARVMNDTLFVFPSSDTTCAQIQGNNGFCMPDYHVYSTTDLTNWKDHGEILSHNTVPWVEENSYGMWAPDCIEKDGKYYFYFPAMPKDKSTFRRIGVAVADTPTGPYTPEESYIEGIEGIDPNVFIDDDGSIFLYYGGGENLYFVELNQDMKTIKTTPQKVQGLPSKYKEGPFMFKRKNKYYFTFPHAPEGSEEIAYAVGDSPRGPFEYKGKVLERWKDGCWTNHHSFVEYKGEWLLFYHHMDISGNKHRRSMCADRIFFDEDGNIPEIKATQRGIAKLFAKDAIQVDRYSLLKKGKVEKTNSATINWVVKRITPATELEIHDINFEKQKFTQVALFVSSTTKATIEISANGKKWTTLEVPAMKEGEWRLVKGKTNFSPKGMQNLSFQFKGNTETLQLDWMQCMKKNDVLLGKTSNIELFNQAQQRIIFQPNQGVVYSAKAINKATPHFLEDALVKGDLHINGEKVNQLTALESGDVVSFSTDKARQMYDAFAGIDASNFSDQEGVMTESCKLGGKNVGYIENGDYLMFNNLLFHQQPQKVTIGVATPNNGGVVEIRKSDVKGELLASFQIEKTGGWQNWTNLTSDINSQVAKNEKIYIVFKGNNGFLMNLKDVKFE</sequence>
<evidence type="ECO:0000256" key="7">
    <source>
        <dbReference type="PIRSR" id="PIRSR606710-2"/>
    </source>
</evidence>
<dbReference type="GO" id="GO:0045493">
    <property type="term" value="P:xylan catabolic process"/>
    <property type="evidence" value="ECO:0007669"/>
    <property type="project" value="UniProtKB-KW"/>
</dbReference>
<dbReference type="InterPro" id="IPR006710">
    <property type="entry name" value="Glyco_hydro_43"/>
</dbReference>
<evidence type="ECO:0000313" key="11">
    <source>
        <dbReference type="Proteomes" id="UP000576082"/>
    </source>
</evidence>
<protein>
    <submittedName>
        <fullName evidence="10">Family 43 glycosylhydrolase</fullName>
    </submittedName>
</protein>
<organism evidence="10 11">
    <name type="scientific">Flammeovirga aprica JL-4</name>
    <dbReference type="NCBI Taxonomy" id="694437"/>
    <lineage>
        <taxon>Bacteria</taxon>
        <taxon>Pseudomonadati</taxon>
        <taxon>Bacteroidota</taxon>
        <taxon>Cytophagia</taxon>
        <taxon>Cytophagales</taxon>
        <taxon>Flammeovirgaceae</taxon>
        <taxon>Flammeovirga</taxon>
    </lineage>
</organism>
<evidence type="ECO:0000256" key="2">
    <source>
        <dbReference type="ARBA" id="ARBA00022651"/>
    </source>
</evidence>
<proteinExistence type="inferred from homology"/>
<comment type="similarity">
    <text evidence="1">Belongs to the glycosyl hydrolase 43 family.</text>
</comment>
<dbReference type="Gene3D" id="2.60.120.260">
    <property type="entry name" value="Galactose-binding domain-like"/>
    <property type="match status" value="2"/>
</dbReference>
<feature type="chain" id="PRO_5030695019" evidence="8">
    <location>
        <begin position="23"/>
        <end position="652"/>
    </location>
</feature>